<keyword evidence="2" id="KW-1185">Reference proteome</keyword>
<comment type="caution">
    <text evidence="1">The sequence shown here is derived from an EMBL/GenBank/DDBJ whole genome shotgun (WGS) entry which is preliminary data.</text>
</comment>
<protein>
    <submittedName>
        <fullName evidence="1">Uncharacterized protein</fullName>
    </submittedName>
</protein>
<gene>
    <name evidence="1" type="ORF">FMM08_19500</name>
</gene>
<accession>A0A5C8Z2S9</accession>
<evidence type="ECO:0000313" key="2">
    <source>
        <dbReference type="Proteomes" id="UP000321234"/>
    </source>
</evidence>
<dbReference type="OrthoDB" id="517099at2"/>
<dbReference type="Proteomes" id="UP000321234">
    <property type="component" value="Unassembled WGS sequence"/>
</dbReference>
<sequence length="75" mass="8244">MLITSTQSAGLASLTAEVMNDPHRQQVASSERERITDATLVRVAIDLLLTRHRDELSGVTEDELRASVGLPPLQY</sequence>
<dbReference type="RefSeq" id="WP_139713928.1">
    <property type="nucleotide sequence ID" value="NZ_VKAC01000014.1"/>
</dbReference>
<proteinExistence type="predicted"/>
<name>A0A5C8Z2S9_9ACTN</name>
<reference evidence="1 2" key="1">
    <citation type="submission" date="2019-07" db="EMBL/GenBank/DDBJ databases">
        <title>Quadrisphaera sp. strain DD2A genome sequencing and assembly.</title>
        <authorList>
            <person name="Kim I."/>
        </authorList>
    </citation>
    <scope>NUCLEOTIDE SEQUENCE [LARGE SCALE GENOMIC DNA]</scope>
    <source>
        <strain evidence="1 2">DD2A</strain>
    </source>
</reference>
<evidence type="ECO:0000313" key="1">
    <source>
        <dbReference type="EMBL" id="TXR52395.1"/>
    </source>
</evidence>
<dbReference type="AlphaFoldDB" id="A0A5C8Z2S9"/>
<organism evidence="1 2">
    <name type="scientific">Quadrisphaera setariae</name>
    <dbReference type="NCBI Taxonomy" id="2593304"/>
    <lineage>
        <taxon>Bacteria</taxon>
        <taxon>Bacillati</taxon>
        <taxon>Actinomycetota</taxon>
        <taxon>Actinomycetes</taxon>
        <taxon>Kineosporiales</taxon>
        <taxon>Kineosporiaceae</taxon>
        <taxon>Quadrisphaera</taxon>
    </lineage>
</organism>
<dbReference type="EMBL" id="VKAC01000014">
    <property type="protein sequence ID" value="TXR52395.1"/>
    <property type="molecule type" value="Genomic_DNA"/>
</dbReference>